<dbReference type="AlphaFoldDB" id="A0AA37IH06"/>
<protein>
    <submittedName>
        <fullName evidence="2">Tyrosine-type recombinase/integrase</fullName>
    </submittedName>
</protein>
<dbReference type="InterPro" id="IPR011010">
    <property type="entry name" value="DNA_brk_join_enz"/>
</dbReference>
<dbReference type="InterPro" id="IPR013762">
    <property type="entry name" value="Integrase-like_cat_sf"/>
</dbReference>
<organism evidence="2 3">
    <name type="scientific">Caballeronia novacaledonica</name>
    <dbReference type="NCBI Taxonomy" id="1544861"/>
    <lineage>
        <taxon>Bacteria</taxon>
        <taxon>Pseudomonadati</taxon>
        <taxon>Pseudomonadota</taxon>
        <taxon>Betaproteobacteria</taxon>
        <taxon>Burkholderiales</taxon>
        <taxon>Burkholderiaceae</taxon>
        <taxon>Caballeronia</taxon>
    </lineage>
</organism>
<sequence length="678" mass="77177">MFFQLEAEFEDKSAERIRTIKNAYLRFVAETNAYYSELDTDRRFYLSQYWDADALIRFSKWLGTQELKSKSRYSYYKTVRQVMDMAYALRVIDTVVYHAPMFKGVSETKERSSYVKREQEVINAAVARWIGLANSVLSGYAPTGAGIPYRRKDSVPPISIDGQLYQISEAAKRFDVPRETISRRIREGWTPRQAVGLDSLTRVSGISTEVTIENVTYASISSAGEAYNLDHGVVAKRLRMGYTIEQSLGITPIYVRKSDERALLWVFENEFGCDAFAMYEDYFSRNQELAAICPVKRLLKLFMRWGVWPFVDDRLIMPLAVELSMLTGLNVESLKMLEVDSYQAEHRLTGQPVINYRKRRSGSSTRSEDRELHLPVLELEELYLETSVVERVEKLLGLVLSLTSRIRSEAPPEIARRLFIFEDVERSRREERRVIVAIDPKRKAGKWYRRFSTDEGLYSLFGDNFNFSLARCRPTLATNMVLAGASLFHVQVALGHESIQTTATYLDEQGLRPMFNCTVSEALERIAQRSRDALKAEQPVEAFTEHQPEATANGFLETLSGCGCKDPYNPSKNVRTATKYVEGSVCPHWNMCLRCDSAIVTEKSLPKLIVYRRRVGAALGEDSPAIRARKELYEDTVKLIDGILAADVVFPASAIQTAECLAATMDDLLVDHLIYQGI</sequence>
<dbReference type="EMBL" id="BPUS01000016">
    <property type="protein sequence ID" value="GJH28569.1"/>
    <property type="molecule type" value="Genomic_DNA"/>
</dbReference>
<dbReference type="SUPFAM" id="SSF56349">
    <property type="entry name" value="DNA breaking-rejoining enzymes"/>
    <property type="match status" value="1"/>
</dbReference>
<dbReference type="RefSeq" id="WP_238215494.1">
    <property type="nucleotide sequence ID" value="NZ_BPUS01000016.1"/>
</dbReference>
<evidence type="ECO:0000313" key="3">
    <source>
        <dbReference type="Proteomes" id="UP001055111"/>
    </source>
</evidence>
<gene>
    <name evidence="2" type="ORF">CBA19CS42_28655</name>
</gene>
<dbReference type="GO" id="GO:0015074">
    <property type="term" value="P:DNA integration"/>
    <property type="evidence" value="ECO:0007669"/>
    <property type="project" value="InterPro"/>
</dbReference>
<proteinExistence type="predicted"/>
<dbReference type="GO" id="GO:0006310">
    <property type="term" value="P:DNA recombination"/>
    <property type="evidence" value="ECO:0007669"/>
    <property type="project" value="UniProtKB-KW"/>
</dbReference>
<evidence type="ECO:0000256" key="1">
    <source>
        <dbReference type="ARBA" id="ARBA00023172"/>
    </source>
</evidence>
<dbReference type="Gene3D" id="1.10.443.10">
    <property type="entry name" value="Intergrase catalytic core"/>
    <property type="match status" value="1"/>
</dbReference>
<name>A0AA37IH06_9BURK</name>
<accession>A0AA37IH06</accession>
<dbReference type="GO" id="GO:0003677">
    <property type="term" value="F:DNA binding"/>
    <property type="evidence" value="ECO:0007669"/>
    <property type="project" value="InterPro"/>
</dbReference>
<reference evidence="2" key="1">
    <citation type="submission" date="2022-09" db="EMBL/GenBank/DDBJ databases">
        <title>Isolation and characterization of 3-chlorobenzoate degrading bacteria from soils in Shizuoka.</title>
        <authorList>
            <person name="Ifat A."/>
            <person name="Ogawa N."/>
            <person name="Kimbara K."/>
            <person name="Moriuchi R."/>
            <person name="Dohra H."/>
            <person name="Shintani M."/>
        </authorList>
    </citation>
    <scope>NUCLEOTIDE SEQUENCE</scope>
    <source>
        <strain evidence="2">19CS4-2</strain>
    </source>
</reference>
<comment type="caution">
    <text evidence="2">The sequence shown here is derived from an EMBL/GenBank/DDBJ whole genome shotgun (WGS) entry which is preliminary data.</text>
</comment>
<keyword evidence="1" id="KW-0233">DNA recombination</keyword>
<evidence type="ECO:0000313" key="2">
    <source>
        <dbReference type="EMBL" id="GJH28569.1"/>
    </source>
</evidence>
<dbReference type="Proteomes" id="UP001055111">
    <property type="component" value="Unassembled WGS sequence"/>
</dbReference>